<evidence type="ECO:0000313" key="2">
    <source>
        <dbReference type="EMBL" id="EDN00620.1"/>
    </source>
</evidence>
<dbReference type="Gene3D" id="3.40.630.30">
    <property type="match status" value="1"/>
</dbReference>
<dbReference type="GO" id="GO:0030649">
    <property type="term" value="P:aminoglycoside antibiotic catabolic process"/>
    <property type="evidence" value="ECO:0007669"/>
    <property type="project" value="TreeGrafter"/>
</dbReference>
<dbReference type="InterPro" id="IPR051554">
    <property type="entry name" value="Acetyltransferase_Eis"/>
</dbReference>
<dbReference type="PROSITE" id="PS51186">
    <property type="entry name" value="GNAT"/>
    <property type="match status" value="1"/>
</dbReference>
<keyword evidence="3" id="KW-1185">Reference proteome</keyword>
<dbReference type="EMBL" id="AAXG02000010">
    <property type="protein sequence ID" value="EDN00620.1"/>
    <property type="molecule type" value="Genomic_DNA"/>
</dbReference>
<reference evidence="2 3" key="2">
    <citation type="submission" date="2007-06" db="EMBL/GenBank/DDBJ databases">
        <title>Draft genome sequence of Pseudoflavonifractor capillosus ATCC 29799.</title>
        <authorList>
            <person name="Sudarsanam P."/>
            <person name="Ley R."/>
            <person name="Guruge J."/>
            <person name="Turnbaugh P.J."/>
            <person name="Mahowald M."/>
            <person name="Liep D."/>
            <person name="Gordon J."/>
        </authorList>
    </citation>
    <scope>NUCLEOTIDE SEQUENCE [LARGE SCALE GENOMIC DNA]</scope>
    <source>
        <strain evidence="2 3">ATCC 29799</strain>
    </source>
</reference>
<evidence type="ECO:0000313" key="3">
    <source>
        <dbReference type="Proteomes" id="UP000003639"/>
    </source>
</evidence>
<organism evidence="2 3">
    <name type="scientific">Pseudoflavonifractor capillosus ATCC 29799</name>
    <dbReference type="NCBI Taxonomy" id="411467"/>
    <lineage>
        <taxon>Bacteria</taxon>
        <taxon>Bacillati</taxon>
        <taxon>Bacillota</taxon>
        <taxon>Clostridia</taxon>
        <taxon>Eubacteriales</taxon>
        <taxon>Oscillospiraceae</taxon>
        <taxon>Pseudoflavonifractor</taxon>
    </lineage>
</organism>
<dbReference type="InterPro" id="IPR000182">
    <property type="entry name" value="GNAT_dom"/>
</dbReference>
<sequence length="296" mass="32902">MGDTMVEIRPSRVEELEQQKRLWKAAFGDDEAYIDLFYSTCARPEDVLILSEDGQLCSMAALLPLEIALPGGGKLTSSYVYALATDPHARKQGYGRALLQYAELYLREQGVDCITVVPAEAGLFKFFETVGFTECFSNRKMELLESMAPPLPAKSSLEPVDAAAYGELRERLLSGTFHAKYSEKLLAFQEGASRLSGAGLYRIVIEDREGCAAVEYTSDSSLAIKELLISPALLDGAVSLIKENLQADRYFVRTPALWDGLQGSYIQPFAMVKWLREDLRLAWGEERSGYFGLSFD</sequence>
<dbReference type="CDD" id="cd04301">
    <property type="entry name" value="NAT_SF"/>
    <property type="match status" value="1"/>
</dbReference>
<dbReference type="Pfam" id="PF13527">
    <property type="entry name" value="Acetyltransf_9"/>
    <property type="match status" value="1"/>
</dbReference>
<dbReference type="InterPro" id="IPR016181">
    <property type="entry name" value="Acyl_CoA_acyltransferase"/>
</dbReference>
<dbReference type="PANTHER" id="PTHR37817">
    <property type="entry name" value="N-ACETYLTRANSFERASE EIS"/>
    <property type="match status" value="1"/>
</dbReference>
<protein>
    <recommendedName>
        <fullName evidence="1">N-acetyltransferase domain-containing protein</fullName>
    </recommendedName>
</protein>
<dbReference type="Proteomes" id="UP000003639">
    <property type="component" value="Unassembled WGS sequence"/>
</dbReference>
<accession>A6NT57</accession>
<dbReference type="SUPFAM" id="SSF55729">
    <property type="entry name" value="Acyl-CoA N-acyltransferases (Nat)"/>
    <property type="match status" value="1"/>
</dbReference>
<comment type="caution">
    <text evidence="2">The sequence shown here is derived from an EMBL/GenBank/DDBJ whole genome shotgun (WGS) entry which is preliminary data.</text>
</comment>
<dbReference type="STRING" id="411467.BACCAP_01386"/>
<evidence type="ECO:0000259" key="1">
    <source>
        <dbReference type="PROSITE" id="PS51186"/>
    </source>
</evidence>
<reference evidence="2 3" key="1">
    <citation type="submission" date="2007-04" db="EMBL/GenBank/DDBJ databases">
        <authorList>
            <person name="Fulton L."/>
            <person name="Clifton S."/>
            <person name="Fulton B."/>
            <person name="Xu J."/>
            <person name="Minx P."/>
            <person name="Pepin K.H."/>
            <person name="Johnson M."/>
            <person name="Thiruvilangam P."/>
            <person name="Bhonagiri V."/>
            <person name="Nash W.E."/>
            <person name="Mardis E.R."/>
            <person name="Wilson R.K."/>
        </authorList>
    </citation>
    <scope>NUCLEOTIDE SEQUENCE [LARGE SCALE GENOMIC DNA]</scope>
    <source>
        <strain evidence="2 3">ATCC 29799</strain>
    </source>
</reference>
<proteinExistence type="predicted"/>
<dbReference type="AlphaFoldDB" id="A6NT57"/>
<name>A6NT57_9FIRM</name>
<dbReference type="GO" id="GO:0034069">
    <property type="term" value="F:aminoglycoside N-acetyltransferase activity"/>
    <property type="evidence" value="ECO:0007669"/>
    <property type="project" value="TreeGrafter"/>
</dbReference>
<dbReference type="eggNOG" id="COG4552">
    <property type="taxonomic scope" value="Bacteria"/>
</dbReference>
<gene>
    <name evidence="2" type="ORF">BACCAP_01386</name>
</gene>
<dbReference type="PANTHER" id="PTHR37817:SF1">
    <property type="entry name" value="N-ACETYLTRANSFERASE EIS"/>
    <property type="match status" value="1"/>
</dbReference>
<feature type="domain" description="N-acetyltransferase" evidence="1">
    <location>
        <begin position="6"/>
        <end position="152"/>
    </location>
</feature>